<dbReference type="SUPFAM" id="SSF56935">
    <property type="entry name" value="Porins"/>
    <property type="match status" value="1"/>
</dbReference>
<reference evidence="10 11" key="1">
    <citation type="submission" date="2018-12" db="EMBL/GenBank/DDBJ databases">
        <title>The Draft Genome Sequence of the Soil Bacterium Pedobacter tournemirensis R1.</title>
        <authorList>
            <person name="He J."/>
        </authorList>
    </citation>
    <scope>NUCLEOTIDE SEQUENCE [LARGE SCALE GENOMIC DNA]</scope>
    <source>
        <strain evidence="10 11">R1</strain>
    </source>
</reference>
<evidence type="ECO:0000256" key="8">
    <source>
        <dbReference type="SAM" id="SignalP"/>
    </source>
</evidence>
<dbReference type="PROSITE" id="PS52016">
    <property type="entry name" value="TONB_DEPENDENT_REC_3"/>
    <property type="match status" value="1"/>
</dbReference>
<dbReference type="SUPFAM" id="SSF49464">
    <property type="entry name" value="Carboxypeptidase regulatory domain-like"/>
    <property type="match status" value="1"/>
</dbReference>
<protein>
    <submittedName>
        <fullName evidence="10">SusC/RagA family TonB-linked outer membrane protein</fullName>
    </submittedName>
</protein>
<dbReference type="NCBIfam" id="TIGR04056">
    <property type="entry name" value="OMP_RagA_SusC"/>
    <property type="match status" value="1"/>
</dbReference>
<dbReference type="Proteomes" id="UP000290848">
    <property type="component" value="Unassembled WGS sequence"/>
</dbReference>
<dbReference type="InterPro" id="IPR023996">
    <property type="entry name" value="TonB-dep_OMP_SusC/RagA"/>
</dbReference>
<keyword evidence="2 7" id="KW-0813">Transport</keyword>
<evidence type="ECO:0000313" key="10">
    <source>
        <dbReference type="EMBL" id="RXF70085.1"/>
    </source>
</evidence>
<dbReference type="InterPro" id="IPR023997">
    <property type="entry name" value="TonB-dep_OMP_SusC/RagA_CS"/>
</dbReference>
<dbReference type="AlphaFoldDB" id="A0A4Q0MAJ0"/>
<gene>
    <name evidence="10" type="ORF">EKH83_09370</name>
</gene>
<keyword evidence="6 7" id="KW-0998">Cell outer membrane</keyword>
<organism evidence="10 11">
    <name type="scientific">Arcticibacter tournemirensis</name>
    <dbReference type="NCBI Taxonomy" id="699437"/>
    <lineage>
        <taxon>Bacteria</taxon>
        <taxon>Pseudomonadati</taxon>
        <taxon>Bacteroidota</taxon>
        <taxon>Sphingobacteriia</taxon>
        <taxon>Sphingobacteriales</taxon>
        <taxon>Sphingobacteriaceae</taxon>
        <taxon>Arcticibacter</taxon>
    </lineage>
</organism>
<dbReference type="GO" id="GO:0009279">
    <property type="term" value="C:cell outer membrane"/>
    <property type="evidence" value="ECO:0007669"/>
    <property type="project" value="UniProtKB-SubCell"/>
</dbReference>
<dbReference type="Gene3D" id="2.170.130.10">
    <property type="entry name" value="TonB-dependent receptor, plug domain"/>
    <property type="match status" value="1"/>
</dbReference>
<dbReference type="InterPro" id="IPR012910">
    <property type="entry name" value="Plug_dom"/>
</dbReference>
<dbReference type="Pfam" id="PF07715">
    <property type="entry name" value="Plug"/>
    <property type="match status" value="1"/>
</dbReference>
<evidence type="ECO:0000256" key="2">
    <source>
        <dbReference type="ARBA" id="ARBA00022448"/>
    </source>
</evidence>
<comment type="subcellular location">
    <subcellularLocation>
        <location evidence="1 7">Cell outer membrane</location>
        <topology evidence="1 7">Multi-pass membrane protein</topology>
    </subcellularLocation>
</comment>
<name>A0A4Q0MAJ0_9SPHI</name>
<keyword evidence="3 7" id="KW-1134">Transmembrane beta strand</keyword>
<evidence type="ECO:0000259" key="9">
    <source>
        <dbReference type="Pfam" id="PF07715"/>
    </source>
</evidence>
<dbReference type="InterPro" id="IPR039426">
    <property type="entry name" value="TonB-dep_rcpt-like"/>
</dbReference>
<dbReference type="InterPro" id="IPR037066">
    <property type="entry name" value="Plug_dom_sf"/>
</dbReference>
<proteinExistence type="inferred from homology"/>
<keyword evidence="8" id="KW-0732">Signal</keyword>
<evidence type="ECO:0000256" key="6">
    <source>
        <dbReference type="ARBA" id="ARBA00023237"/>
    </source>
</evidence>
<evidence type="ECO:0000256" key="3">
    <source>
        <dbReference type="ARBA" id="ARBA00022452"/>
    </source>
</evidence>
<accession>A0A4Q0MAJ0</accession>
<dbReference type="InterPro" id="IPR008969">
    <property type="entry name" value="CarboxyPept-like_regulatory"/>
</dbReference>
<evidence type="ECO:0000256" key="4">
    <source>
        <dbReference type="ARBA" id="ARBA00022692"/>
    </source>
</evidence>
<keyword evidence="5 7" id="KW-0472">Membrane</keyword>
<evidence type="ECO:0000256" key="5">
    <source>
        <dbReference type="ARBA" id="ARBA00023136"/>
    </source>
</evidence>
<dbReference type="EMBL" id="RXOC01000005">
    <property type="protein sequence ID" value="RXF70085.1"/>
    <property type="molecule type" value="Genomic_DNA"/>
</dbReference>
<dbReference type="Pfam" id="PF13715">
    <property type="entry name" value="CarbopepD_reg_2"/>
    <property type="match status" value="1"/>
</dbReference>
<comment type="similarity">
    <text evidence="7">Belongs to the TonB-dependent receptor family.</text>
</comment>
<dbReference type="Gene3D" id="2.60.40.1120">
    <property type="entry name" value="Carboxypeptidase-like, regulatory domain"/>
    <property type="match status" value="1"/>
</dbReference>
<dbReference type="Gene3D" id="2.40.170.20">
    <property type="entry name" value="TonB-dependent receptor, beta-barrel domain"/>
    <property type="match status" value="1"/>
</dbReference>
<evidence type="ECO:0000256" key="7">
    <source>
        <dbReference type="PROSITE-ProRule" id="PRU01360"/>
    </source>
</evidence>
<dbReference type="InterPro" id="IPR036942">
    <property type="entry name" value="Beta-barrel_TonB_sf"/>
</dbReference>
<evidence type="ECO:0000313" key="11">
    <source>
        <dbReference type="Proteomes" id="UP000290848"/>
    </source>
</evidence>
<feature type="domain" description="TonB-dependent receptor plug" evidence="9">
    <location>
        <begin position="126"/>
        <end position="230"/>
    </location>
</feature>
<evidence type="ECO:0000256" key="1">
    <source>
        <dbReference type="ARBA" id="ARBA00004571"/>
    </source>
</evidence>
<dbReference type="NCBIfam" id="TIGR04057">
    <property type="entry name" value="SusC_RagA_signa"/>
    <property type="match status" value="1"/>
</dbReference>
<comment type="caution">
    <text evidence="10">The sequence shown here is derived from an EMBL/GenBank/DDBJ whole genome shotgun (WGS) entry which is preliminary data.</text>
</comment>
<feature type="chain" id="PRO_5020482151" evidence="8">
    <location>
        <begin position="30"/>
        <end position="1078"/>
    </location>
</feature>
<feature type="signal peptide" evidence="8">
    <location>
        <begin position="1"/>
        <end position="29"/>
    </location>
</feature>
<sequence>MNWIGKPYWKMKRLLFLLMILACAASLQAQEIISGYVTASEDGGRLAGATVQIKESGERALTDSLGAFHLRTALRRFTLSVRFIGFKSREVPIGLPVARPLSIALEKDMQQLTEVVVSTGYQVLPKERATGSFEQVDRELFNRRVGTDVLSRLDGVTNSVLFDRRDPDRTRIQIRGVSTLFAAADPLIILDNFPYEGDFNNINPNDVESVSVLKDAAAASIWGARAGNGVIVITTKKGRYNQPVQISLNSNATVTAKPDLFGIPEMTTSDYIDIQKLLFDKGYYDDEINDTYTYSPVGEVVETLAALREGRISQRDADSRMDQLRQYDVRNDFKKYIYQTSLNQQHSLSISKGSESMKYLLSAGYDRNIPELKGNSYERVSLRLNHTLTPVKNLEVQTMISYTGNKTTSNSPGGYFGLYNAGSRNIFPYTRLADENGNPLAIERNLRRSFVDTTGNGKLLDWRYRPLEETGLLDNTSGGRDLRINTAVTYKFTPAFTAELRYQYGGYHLKGENYHSKETFYTRDLINEYTYVSSGSLVRNIPLGGILDESLTDLVDHSVRGQLAYSKQWKREHELSAIAGIEFRQTQTEGSTSRLYGYDDNLLTYTPVDFSTEVPTYMDIYGTRRIPDNVELSSLLNRFISGYANVAYTYKNRYTFSASARKDASNLFGVKANRRGVPLWSSGVSWNVSEEPFYRLDFIPSLKARLTYGFSGNLPTDQSASPIISYSAISDSRVGLPFASITNPPNPSLRWEKVGMLNAGIDFSLKGNRVSGSVEYFSKNVKDMLGTEATDATKGFSTIISNSANMVGKGVDVSLNTLNTDRALKWRSSLLFSYVKNRLKRFLSAPSLYASTYIGTGGSILPLEGKMPYMVVSYKWAGLYGETGDPQGYFNGELSTDYYSINNSTLLEDAVFNGSPVPLYFGALRNSVSWKSLSLSVNISYKFDYYFRRNTINYYNLASGGTGHADYAKRWQQPGDELNTTVPSFIYPLNLNRDRFYNYSEATVERGDHIRIQDVQAAWTLNRRQGAGRRVFKQFQLYAYLNNLNVLIWKANDAGIDPDFVNGLKTPLSLSMGFKIDF</sequence>
<keyword evidence="4 7" id="KW-0812">Transmembrane</keyword>